<reference evidence="16 17" key="1">
    <citation type="submission" date="2014-10" db="EMBL/GenBank/DDBJ databases">
        <title>Draft genome sequence of Novosphingobium subterraneum DSM 12447.</title>
        <authorList>
            <person name="Gan H.M."/>
            <person name="Gan H.Y."/>
            <person name="Savka M.A."/>
        </authorList>
    </citation>
    <scope>NUCLEOTIDE SEQUENCE [LARGE SCALE GENOMIC DNA]</scope>
    <source>
        <strain evidence="16 17">DSM 12447</strain>
    </source>
</reference>
<protein>
    <submittedName>
        <fullName evidence="16">TonB-dependent receptor</fullName>
    </submittedName>
</protein>
<dbReference type="InterPro" id="IPR039426">
    <property type="entry name" value="TonB-dep_rcpt-like"/>
</dbReference>
<evidence type="ECO:0000256" key="12">
    <source>
        <dbReference type="RuleBase" id="RU003357"/>
    </source>
</evidence>
<gene>
    <name evidence="16" type="ORF">NJ75_03347</name>
</gene>
<feature type="chain" id="PRO_5002140868" evidence="13">
    <location>
        <begin position="31"/>
        <end position="802"/>
    </location>
</feature>
<keyword evidence="8 12" id="KW-0798">TonB box</keyword>
<dbReference type="InterPro" id="IPR012910">
    <property type="entry name" value="Plug_dom"/>
</dbReference>
<evidence type="ECO:0000256" key="6">
    <source>
        <dbReference type="ARBA" id="ARBA00023004"/>
    </source>
</evidence>
<dbReference type="PANTHER" id="PTHR32552:SF81">
    <property type="entry name" value="TONB-DEPENDENT OUTER MEMBRANE RECEPTOR"/>
    <property type="match status" value="1"/>
</dbReference>
<keyword evidence="2 11" id="KW-0813">Transport</keyword>
<dbReference type="RefSeq" id="WP_039336456.1">
    <property type="nucleotide sequence ID" value="NZ_JRVC01000018.1"/>
</dbReference>
<dbReference type="SUPFAM" id="SSF56935">
    <property type="entry name" value="Porins"/>
    <property type="match status" value="1"/>
</dbReference>
<dbReference type="AlphaFoldDB" id="A0A0B8ZLZ7"/>
<dbReference type="Gene3D" id="2.40.170.20">
    <property type="entry name" value="TonB-dependent receptor, beta-barrel domain"/>
    <property type="match status" value="1"/>
</dbReference>
<dbReference type="PATRIC" id="fig|48936.3.peg.3370"/>
<comment type="similarity">
    <text evidence="11 12">Belongs to the TonB-dependent receptor family.</text>
</comment>
<dbReference type="Pfam" id="PF07715">
    <property type="entry name" value="Plug"/>
    <property type="match status" value="1"/>
</dbReference>
<keyword evidence="5 11" id="KW-0812">Transmembrane</keyword>
<keyword evidence="4" id="KW-0410">Iron transport</keyword>
<evidence type="ECO:0000256" key="7">
    <source>
        <dbReference type="ARBA" id="ARBA00023065"/>
    </source>
</evidence>
<keyword evidence="16" id="KW-0675">Receptor</keyword>
<evidence type="ECO:0000256" key="9">
    <source>
        <dbReference type="ARBA" id="ARBA00023136"/>
    </source>
</evidence>
<evidence type="ECO:0000256" key="2">
    <source>
        <dbReference type="ARBA" id="ARBA00022448"/>
    </source>
</evidence>
<keyword evidence="13" id="KW-0732">Signal</keyword>
<dbReference type="PANTHER" id="PTHR32552">
    <property type="entry name" value="FERRICHROME IRON RECEPTOR-RELATED"/>
    <property type="match status" value="1"/>
</dbReference>
<proteinExistence type="inferred from homology"/>
<sequence length="802" mass="86758">MNRVFLFKQRQLILAGVALGSLIGAAPAFAAEQPADVEVPAVAAEDAGEAGEAIVVTASRRRDEDVQDVPVAISVISADALERRGDFTLGQIQQQVPSLQVFSFNPRNTNINIRGLGSNVALTNDGLENGVGFYIDNVYYGRVGLSQFDLVDLQSIEVLRGPQGTLFGKNTTSGVINITSRKPSFDPELSGEASIGNYGFRQVRASASAGILPDLLAVRISGAISGNDGFLFNKTTNTRAQNYRNESIRGQLLFTPDPDFEVRIIGDYAKQEQDHVLSVFADLHTTYANGATIPNNFALRAARFPGYTLPAFRPFDRIGEADSHYQSNMAGYGVSGEVNWDFGSAALTSITAYRWWDWNPANDGDSTSLPITTKAQQANRQRQFSQELRLASMGNRTVDYVIGAYYFWQVVKGYGATRYGSAAALWNLPAADQTLANAALNGFEANSTSTPETRTFALFGQTDWHMSDALTLTTGLRWTHEKKAGAFSQFWVDGADLSGFTAAQVTAINAIRTQFNPVTSFATKFSDNSLSGLVTLNWKVAPDASVYGSYSRGNKSGGLNLTALPAGIAPEVAPEKVDAFELGFKSRFLDRRATFNAAAFWTEIRDYQTAITEQVPNTVNVRQYIANIPKVRSRGVEGDLAFQASDSLSFTASASYTDAKYVEYANAPQAVENLNLGGIQDMSGKPLSGVPKFAWSVGADGNTPLGELGGRELSLYAHADYAHRSSFNTSATNSAWAQVPGFGIANARIGLKTDDGLWDLSVWARNLLNEDYFLNLSAGNTGVVTAQVGEPRTYGVTLRTRL</sequence>
<dbReference type="CDD" id="cd01347">
    <property type="entry name" value="ligand_gated_channel"/>
    <property type="match status" value="1"/>
</dbReference>
<evidence type="ECO:0000313" key="16">
    <source>
        <dbReference type="EMBL" id="KHS44138.1"/>
    </source>
</evidence>
<evidence type="ECO:0000256" key="1">
    <source>
        <dbReference type="ARBA" id="ARBA00004571"/>
    </source>
</evidence>
<keyword evidence="17" id="KW-1185">Reference proteome</keyword>
<dbReference type="GO" id="GO:0009279">
    <property type="term" value="C:cell outer membrane"/>
    <property type="evidence" value="ECO:0007669"/>
    <property type="project" value="UniProtKB-SubCell"/>
</dbReference>
<dbReference type="InterPro" id="IPR036942">
    <property type="entry name" value="Beta-barrel_TonB_sf"/>
</dbReference>
<evidence type="ECO:0000313" key="17">
    <source>
        <dbReference type="Proteomes" id="UP000031338"/>
    </source>
</evidence>
<keyword evidence="6" id="KW-0408">Iron</keyword>
<evidence type="ECO:0000259" key="15">
    <source>
        <dbReference type="Pfam" id="PF07715"/>
    </source>
</evidence>
<organism evidence="16 17">
    <name type="scientific">Novosphingobium subterraneum</name>
    <dbReference type="NCBI Taxonomy" id="48936"/>
    <lineage>
        <taxon>Bacteria</taxon>
        <taxon>Pseudomonadati</taxon>
        <taxon>Pseudomonadota</taxon>
        <taxon>Alphaproteobacteria</taxon>
        <taxon>Sphingomonadales</taxon>
        <taxon>Sphingomonadaceae</taxon>
        <taxon>Novosphingobium</taxon>
    </lineage>
</organism>
<dbReference type="STRING" id="48936.NJ75_03347"/>
<dbReference type="PROSITE" id="PS52016">
    <property type="entry name" value="TONB_DEPENDENT_REC_3"/>
    <property type="match status" value="1"/>
</dbReference>
<evidence type="ECO:0000256" key="8">
    <source>
        <dbReference type="ARBA" id="ARBA00023077"/>
    </source>
</evidence>
<evidence type="ECO:0000259" key="14">
    <source>
        <dbReference type="Pfam" id="PF00593"/>
    </source>
</evidence>
<evidence type="ECO:0000256" key="5">
    <source>
        <dbReference type="ARBA" id="ARBA00022692"/>
    </source>
</evidence>
<evidence type="ECO:0000256" key="11">
    <source>
        <dbReference type="PROSITE-ProRule" id="PRU01360"/>
    </source>
</evidence>
<keyword evidence="3 11" id="KW-1134">Transmembrane beta strand</keyword>
<feature type="signal peptide" evidence="13">
    <location>
        <begin position="1"/>
        <end position="30"/>
    </location>
</feature>
<comment type="subcellular location">
    <subcellularLocation>
        <location evidence="1 11">Cell outer membrane</location>
        <topology evidence="1 11">Multi-pass membrane protein</topology>
    </subcellularLocation>
</comment>
<evidence type="ECO:0000256" key="3">
    <source>
        <dbReference type="ARBA" id="ARBA00022452"/>
    </source>
</evidence>
<dbReference type="Proteomes" id="UP000031338">
    <property type="component" value="Unassembled WGS sequence"/>
</dbReference>
<feature type="domain" description="TonB-dependent receptor-like beta-barrel" evidence="14">
    <location>
        <begin position="289"/>
        <end position="767"/>
    </location>
</feature>
<comment type="caution">
    <text evidence="16">The sequence shown here is derived from an EMBL/GenBank/DDBJ whole genome shotgun (WGS) entry which is preliminary data.</text>
</comment>
<evidence type="ECO:0000256" key="13">
    <source>
        <dbReference type="SAM" id="SignalP"/>
    </source>
</evidence>
<name>A0A0B8ZLZ7_9SPHN</name>
<keyword evidence="10 11" id="KW-0998">Cell outer membrane</keyword>
<keyword evidence="9 11" id="KW-0472">Membrane</keyword>
<feature type="domain" description="TonB-dependent receptor plug" evidence="15">
    <location>
        <begin position="66"/>
        <end position="175"/>
    </location>
</feature>
<dbReference type="EMBL" id="JRVC01000018">
    <property type="protein sequence ID" value="KHS44138.1"/>
    <property type="molecule type" value="Genomic_DNA"/>
</dbReference>
<dbReference type="Pfam" id="PF00593">
    <property type="entry name" value="TonB_dep_Rec_b-barrel"/>
    <property type="match status" value="1"/>
</dbReference>
<evidence type="ECO:0000256" key="10">
    <source>
        <dbReference type="ARBA" id="ARBA00023237"/>
    </source>
</evidence>
<keyword evidence="7" id="KW-0406">Ion transport</keyword>
<dbReference type="GO" id="GO:0006826">
    <property type="term" value="P:iron ion transport"/>
    <property type="evidence" value="ECO:0007669"/>
    <property type="project" value="UniProtKB-KW"/>
</dbReference>
<evidence type="ECO:0000256" key="4">
    <source>
        <dbReference type="ARBA" id="ARBA00022496"/>
    </source>
</evidence>
<dbReference type="InterPro" id="IPR000531">
    <property type="entry name" value="Beta-barrel_TonB"/>
</dbReference>
<accession>A0A0B8ZLZ7</accession>